<dbReference type="InterPro" id="IPR038508">
    <property type="entry name" value="ArfGAP_dom_sf"/>
</dbReference>
<keyword evidence="1" id="KW-0343">GTPase activation</keyword>
<dbReference type="InterPro" id="IPR037278">
    <property type="entry name" value="ARFGAP/RecO"/>
</dbReference>
<dbReference type="STRING" id="401625.A0A0P1B8F3"/>
<dbReference type="FunFam" id="1.10.220.150:FF:000009">
    <property type="entry name" value="stromal membrane-associated protein 1 isoform X1"/>
    <property type="match status" value="1"/>
</dbReference>
<feature type="compositionally biased region" description="Low complexity" evidence="6">
    <location>
        <begin position="213"/>
        <end position="225"/>
    </location>
</feature>
<dbReference type="Proteomes" id="UP000054845">
    <property type="component" value="Unassembled WGS sequence"/>
</dbReference>
<keyword evidence="4" id="KW-0862">Zinc</keyword>
<dbReference type="OrthoDB" id="10266696at2759"/>
<keyword evidence="9" id="KW-1185">Reference proteome</keyword>
<name>A0A0P1B8F3_9BASI</name>
<evidence type="ECO:0000256" key="4">
    <source>
        <dbReference type="ARBA" id="ARBA00022833"/>
    </source>
</evidence>
<feature type="region of interest" description="Disordered" evidence="6">
    <location>
        <begin position="79"/>
        <end position="110"/>
    </location>
</feature>
<dbReference type="PANTHER" id="PTHR45705:SF1">
    <property type="entry name" value="FI20236P1"/>
    <property type="match status" value="1"/>
</dbReference>
<evidence type="ECO:0000256" key="2">
    <source>
        <dbReference type="ARBA" id="ARBA00022723"/>
    </source>
</evidence>
<dbReference type="GO" id="GO:0008270">
    <property type="term" value="F:zinc ion binding"/>
    <property type="evidence" value="ECO:0007669"/>
    <property type="project" value="UniProtKB-KW"/>
</dbReference>
<evidence type="ECO:0000256" key="1">
    <source>
        <dbReference type="ARBA" id="ARBA00022468"/>
    </source>
</evidence>
<evidence type="ECO:0000256" key="3">
    <source>
        <dbReference type="ARBA" id="ARBA00022771"/>
    </source>
</evidence>
<dbReference type="SUPFAM" id="SSF57863">
    <property type="entry name" value="ArfGap/RecO-like zinc finger"/>
    <property type="match status" value="1"/>
</dbReference>
<dbReference type="CDD" id="cd08204">
    <property type="entry name" value="ArfGap"/>
    <property type="match status" value="1"/>
</dbReference>
<dbReference type="Gene3D" id="1.10.220.150">
    <property type="entry name" value="Arf GTPase activating protein"/>
    <property type="match status" value="1"/>
</dbReference>
<dbReference type="GO" id="GO:0005737">
    <property type="term" value="C:cytoplasm"/>
    <property type="evidence" value="ECO:0007669"/>
    <property type="project" value="TreeGrafter"/>
</dbReference>
<dbReference type="Pfam" id="PF01412">
    <property type="entry name" value="ArfGap"/>
    <property type="match status" value="1"/>
</dbReference>
<dbReference type="PANTHER" id="PTHR45705">
    <property type="entry name" value="FI20236P1"/>
    <property type="match status" value="1"/>
</dbReference>
<dbReference type="PROSITE" id="PS50115">
    <property type="entry name" value="ARFGAP"/>
    <property type="match status" value="1"/>
</dbReference>
<accession>A0A0P1B8F3</accession>
<proteinExistence type="predicted"/>
<evidence type="ECO:0000313" key="9">
    <source>
        <dbReference type="Proteomes" id="UP000054845"/>
    </source>
</evidence>
<evidence type="ECO:0000256" key="5">
    <source>
        <dbReference type="PROSITE-ProRule" id="PRU00288"/>
    </source>
</evidence>
<dbReference type="SMART" id="SM00105">
    <property type="entry name" value="ArfGap"/>
    <property type="match status" value="1"/>
</dbReference>
<evidence type="ECO:0000256" key="6">
    <source>
        <dbReference type="SAM" id="MobiDB-lite"/>
    </source>
</evidence>
<feature type="domain" description="Arf-GAP" evidence="7">
    <location>
        <begin position="12"/>
        <end position="122"/>
    </location>
</feature>
<sequence>MNTKAAAERHARQLVQLLKEPGNDQCADCGGRSPRWASWNLGIFICVQCAGVHRKLGTHITKVKSLTLDTWTREQVDRMKEVGNTRSNAKWNPDEKRNRPPANVEESERHSELERFIVKKYQGVFMERKPPPVPQKDASALRPPPSPFRARSPSPAHSATAPTPAPPSAPSAGPSIERSRTAPIPQHGNVGSSAKPTSPPPALPTRSSGLTVPGGAPPRASSSAALMNNGGHAAAAASPAQFASPSASTSTPTPSSALSTSSRSSVFDDLISLQEGPAQTAQPPLQMNPWAAMQAQAAVYPSSPLGTNGTLLDLMRAAPA</sequence>
<organism evidence="8 9">
    <name type="scientific">Ceraceosorus bombacis</name>
    <dbReference type="NCBI Taxonomy" id="401625"/>
    <lineage>
        <taxon>Eukaryota</taxon>
        <taxon>Fungi</taxon>
        <taxon>Dikarya</taxon>
        <taxon>Basidiomycota</taxon>
        <taxon>Ustilaginomycotina</taxon>
        <taxon>Exobasidiomycetes</taxon>
        <taxon>Ceraceosorales</taxon>
        <taxon>Ceraceosoraceae</taxon>
        <taxon>Ceraceosorus</taxon>
    </lineage>
</organism>
<protein>
    <submittedName>
        <fullName evidence="8">Ap-domain-containing protein</fullName>
    </submittedName>
</protein>
<dbReference type="GO" id="GO:0005096">
    <property type="term" value="F:GTPase activator activity"/>
    <property type="evidence" value="ECO:0007669"/>
    <property type="project" value="UniProtKB-KW"/>
</dbReference>
<feature type="region of interest" description="Disordered" evidence="6">
    <location>
        <begin position="127"/>
        <end position="284"/>
    </location>
</feature>
<evidence type="ECO:0000259" key="7">
    <source>
        <dbReference type="PROSITE" id="PS50115"/>
    </source>
</evidence>
<feature type="compositionally biased region" description="Low complexity" evidence="6">
    <location>
        <begin position="148"/>
        <end position="162"/>
    </location>
</feature>
<dbReference type="InterPro" id="IPR051718">
    <property type="entry name" value="ARF_GTPase-activating"/>
</dbReference>
<keyword evidence="2" id="KW-0479">Metal-binding</keyword>
<dbReference type="InterPro" id="IPR001164">
    <property type="entry name" value="ArfGAP_dom"/>
</dbReference>
<dbReference type="PRINTS" id="PR00405">
    <property type="entry name" value="REVINTRACTNG"/>
</dbReference>
<reference evidence="8 9" key="1">
    <citation type="submission" date="2014-09" db="EMBL/GenBank/DDBJ databases">
        <authorList>
            <person name="Magalhaes I.L.F."/>
            <person name="Oliveira U."/>
            <person name="Santos F.R."/>
            <person name="Vidigal T.H.D.A."/>
            <person name="Brescovit A.D."/>
            <person name="Santos A.J."/>
        </authorList>
    </citation>
    <scope>NUCLEOTIDE SEQUENCE [LARGE SCALE GENOMIC DNA]</scope>
</reference>
<dbReference type="AlphaFoldDB" id="A0A0P1B8F3"/>
<dbReference type="EMBL" id="CCYA01000118">
    <property type="protein sequence ID" value="CEH12232.1"/>
    <property type="molecule type" value="Genomic_DNA"/>
</dbReference>
<evidence type="ECO:0000313" key="8">
    <source>
        <dbReference type="EMBL" id="CEH12232.1"/>
    </source>
</evidence>
<feature type="compositionally biased region" description="Low complexity" evidence="6">
    <location>
        <begin position="233"/>
        <end position="265"/>
    </location>
</feature>
<keyword evidence="3 5" id="KW-0863">Zinc-finger</keyword>